<dbReference type="InterPro" id="IPR013154">
    <property type="entry name" value="ADH-like_N"/>
</dbReference>
<dbReference type="FunFam" id="3.40.50.720:FF:000003">
    <property type="entry name" value="S-(hydroxymethyl)glutathione dehydrogenase"/>
    <property type="match status" value="1"/>
</dbReference>
<evidence type="ECO:0000313" key="9">
    <source>
        <dbReference type="Proteomes" id="UP000247810"/>
    </source>
</evidence>
<dbReference type="Gene3D" id="3.40.50.720">
    <property type="entry name" value="NAD(P)-binding Rossmann-like Domain"/>
    <property type="match status" value="1"/>
</dbReference>
<evidence type="ECO:0000256" key="2">
    <source>
        <dbReference type="ARBA" id="ARBA00008072"/>
    </source>
</evidence>
<dbReference type="InterPro" id="IPR011032">
    <property type="entry name" value="GroES-like_sf"/>
</dbReference>
<dbReference type="PANTHER" id="PTHR43350:SF2">
    <property type="entry name" value="GROES-LIKE ZINC-BINDING ALCOHOL DEHYDROGENASE FAMILY PROTEIN"/>
    <property type="match status" value="1"/>
</dbReference>
<gene>
    <name evidence="8" type="ORF">BO71DRAFT_444450</name>
</gene>
<evidence type="ECO:0000256" key="3">
    <source>
        <dbReference type="ARBA" id="ARBA00022723"/>
    </source>
</evidence>
<evidence type="ECO:0000313" key="8">
    <source>
        <dbReference type="EMBL" id="PYH89633.1"/>
    </source>
</evidence>
<accession>A0A319DEZ5</accession>
<dbReference type="GO" id="GO:0016491">
    <property type="term" value="F:oxidoreductase activity"/>
    <property type="evidence" value="ECO:0007669"/>
    <property type="project" value="UniProtKB-KW"/>
</dbReference>
<name>A0A319DEZ5_9EURO</name>
<dbReference type="SUPFAM" id="SSF51735">
    <property type="entry name" value="NAD(P)-binding Rossmann-fold domains"/>
    <property type="match status" value="1"/>
</dbReference>
<proteinExistence type="inferred from homology"/>
<comment type="cofactor">
    <cofactor evidence="1 6">
        <name>Zn(2+)</name>
        <dbReference type="ChEBI" id="CHEBI:29105"/>
    </cofactor>
</comment>
<dbReference type="SMART" id="SM00829">
    <property type="entry name" value="PKS_ER"/>
    <property type="match status" value="1"/>
</dbReference>
<evidence type="ECO:0000256" key="5">
    <source>
        <dbReference type="ARBA" id="ARBA00023002"/>
    </source>
</evidence>
<dbReference type="VEuPathDB" id="FungiDB:BO71DRAFT_444450"/>
<dbReference type="PROSITE" id="PS00059">
    <property type="entry name" value="ADH_ZINC"/>
    <property type="match status" value="1"/>
</dbReference>
<evidence type="ECO:0000259" key="7">
    <source>
        <dbReference type="SMART" id="SM00829"/>
    </source>
</evidence>
<reference evidence="8 9" key="1">
    <citation type="submission" date="2018-02" db="EMBL/GenBank/DDBJ databases">
        <title>The genomes of Aspergillus section Nigri reveals drivers in fungal speciation.</title>
        <authorList>
            <consortium name="DOE Joint Genome Institute"/>
            <person name="Vesth T.C."/>
            <person name="Nybo J."/>
            <person name="Theobald S."/>
            <person name="Brandl J."/>
            <person name="Frisvad J.C."/>
            <person name="Nielsen K.F."/>
            <person name="Lyhne E.K."/>
            <person name="Kogle M.E."/>
            <person name="Kuo A."/>
            <person name="Riley R."/>
            <person name="Clum A."/>
            <person name="Nolan M."/>
            <person name="Lipzen A."/>
            <person name="Salamov A."/>
            <person name="Henrissat B."/>
            <person name="Wiebenga A."/>
            <person name="De vries R.P."/>
            <person name="Grigoriev I.V."/>
            <person name="Mortensen U.H."/>
            <person name="Andersen M.R."/>
            <person name="Baker S.E."/>
        </authorList>
    </citation>
    <scope>NUCLEOTIDE SEQUENCE [LARGE SCALE GENOMIC DNA]</scope>
    <source>
        <strain evidence="8 9">CBS 707.79</strain>
    </source>
</reference>
<keyword evidence="4 6" id="KW-0862">Zinc</keyword>
<dbReference type="InterPro" id="IPR013149">
    <property type="entry name" value="ADH-like_C"/>
</dbReference>
<keyword evidence="3 6" id="KW-0479">Metal-binding</keyword>
<feature type="domain" description="Enoyl reductase (ER)" evidence="7">
    <location>
        <begin position="40"/>
        <end position="404"/>
    </location>
</feature>
<dbReference type="OrthoDB" id="1560166at2759"/>
<comment type="similarity">
    <text evidence="2 6">Belongs to the zinc-containing alcohol dehydrogenase family.</text>
</comment>
<dbReference type="Pfam" id="PF00107">
    <property type="entry name" value="ADH_zinc_N"/>
    <property type="match status" value="1"/>
</dbReference>
<keyword evidence="5" id="KW-0560">Oxidoreductase</keyword>
<dbReference type="STRING" id="1448320.A0A319DEZ5"/>
<organism evidence="8 9">
    <name type="scientific">Aspergillus ellipticus CBS 707.79</name>
    <dbReference type="NCBI Taxonomy" id="1448320"/>
    <lineage>
        <taxon>Eukaryota</taxon>
        <taxon>Fungi</taxon>
        <taxon>Dikarya</taxon>
        <taxon>Ascomycota</taxon>
        <taxon>Pezizomycotina</taxon>
        <taxon>Eurotiomycetes</taxon>
        <taxon>Eurotiomycetidae</taxon>
        <taxon>Eurotiales</taxon>
        <taxon>Aspergillaceae</taxon>
        <taxon>Aspergillus</taxon>
        <taxon>Aspergillus subgen. Circumdati</taxon>
    </lineage>
</organism>
<dbReference type="AlphaFoldDB" id="A0A319DEZ5"/>
<sequence>MSQSHPDSISACRLNNEFTYTPWITHSLPPAAHLSPMARTRPGGWKLQNVALRSLREHELVVEVVASGVCQTDLHFGGLESGHGVHYPRVMGHEGAGYVREIGPGVTTARVGDPVLMSFSSCQSCRCCRRGHPAHCEIFDPINFESTAENRVFWAEKEEGSTHGAEPDIFGQFFGQSTFASRTVVQETAVVNVAGLVESREQLQLLAPLGCGIQTGAGAVLHAANTQREDTVAVLGLGGVGLSAVMGARIAGCKTIIGIARNKARLKLALELGATHVVRIDPDADISLVTDDVRALTGGLGVDVTLETTGVPELVAEGIRMTANKGRIVQLGTAPENASLSLPIHEFMVAGKTYIGVVEGDVIPREFVPKMIEWVRTMDNFVHITADGKLAFLIIVVSYLRPGHDPN</sequence>
<dbReference type="InterPro" id="IPR036291">
    <property type="entry name" value="NAD(P)-bd_dom_sf"/>
</dbReference>
<dbReference type="EMBL" id="KZ826020">
    <property type="protein sequence ID" value="PYH89633.1"/>
    <property type="molecule type" value="Genomic_DNA"/>
</dbReference>
<evidence type="ECO:0000256" key="1">
    <source>
        <dbReference type="ARBA" id="ARBA00001947"/>
    </source>
</evidence>
<dbReference type="GO" id="GO:0008270">
    <property type="term" value="F:zinc ion binding"/>
    <property type="evidence" value="ECO:0007669"/>
    <property type="project" value="InterPro"/>
</dbReference>
<dbReference type="Gene3D" id="3.90.180.10">
    <property type="entry name" value="Medium-chain alcohol dehydrogenases, catalytic domain"/>
    <property type="match status" value="1"/>
</dbReference>
<protein>
    <submittedName>
        <fullName evidence="8">NAD(P)-binding protein</fullName>
    </submittedName>
</protein>
<dbReference type="Pfam" id="PF08240">
    <property type="entry name" value="ADH_N"/>
    <property type="match status" value="1"/>
</dbReference>
<dbReference type="PANTHER" id="PTHR43350">
    <property type="entry name" value="NAD-DEPENDENT ALCOHOL DEHYDROGENASE"/>
    <property type="match status" value="1"/>
</dbReference>
<keyword evidence="9" id="KW-1185">Reference proteome</keyword>
<dbReference type="Proteomes" id="UP000247810">
    <property type="component" value="Unassembled WGS sequence"/>
</dbReference>
<evidence type="ECO:0000256" key="4">
    <source>
        <dbReference type="ARBA" id="ARBA00022833"/>
    </source>
</evidence>
<dbReference type="SUPFAM" id="SSF50129">
    <property type="entry name" value="GroES-like"/>
    <property type="match status" value="1"/>
</dbReference>
<evidence type="ECO:0000256" key="6">
    <source>
        <dbReference type="RuleBase" id="RU361277"/>
    </source>
</evidence>
<dbReference type="InterPro" id="IPR002328">
    <property type="entry name" value="ADH_Zn_CS"/>
</dbReference>
<dbReference type="InterPro" id="IPR020843">
    <property type="entry name" value="ER"/>
</dbReference>